<dbReference type="Proteomes" id="UP000287394">
    <property type="component" value="Chromosome"/>
</dbReference>
<sequence length="694" mass="77991">MSNDTGGNLNPLHFQPGINIFVVWAPQTMDGRDISEGSGLAKKIYAHFCYDTKNPLFGGLAIPVYFRSAPYGVEDNSSPRPIDFESAERTIVIILVDAEMALGATWESYISDIVTKVEQSNRQHLVLPVALSHGALNFEPLRSKNSIRYYKFSELSSWLQLRLWLTNEIARHFRTNLNKNEEHEQPLSPPPVRIFLSHAKIDGRDEALLMRQCLDKIPSVPFFDEVDIGPGYDIASEIIERIKDATVIVFLTDMYSDRPWCQKEILAAKKFQRPIVIVDDLQGKVFRSFPYLGNVPTIRKSKGDEAEILSLALDEALRHMVLNHNMAQTIQNNPQLKHSNFLMRAPEASDGGAFAKMAPALEETTSADPVTIFYPGPPLGPDEMNLLQYVFQGRYHFATPIYRDGIERLSKWTVGISISESEELVNLGFSEMQLAEAMSRIAVYLLAGGAVLAYGGDLRAGGFTEVLTDIVATYNSYGNEDFKPIENYQAWPFYLAVTRNREAELSRIAHLHRIPTRSDVKAKFEIEPDQENSVANSEKLLIITQCLTQMRQAINEKANVRILMGGRLTEFSGVLPGVLEEAYLALDSNKPLFLIGAFGGCSQAVIDLICGQDSPALFTALNSRDSNIIDKYQKILEEPERLNYDYIKRFFADCGVRSLNNGLTDELNRKLFTEQDTHRIISLILHGLDNLSLQ</sequence>
<dbReference type="SUPFAM" id="SSF52200">
    <property type="entry name" value="Toll/Interleukin receptor TIR domain"/>
    <property type="match status" value="1"/>
</dbReference>
<accession>A0A402CUT1</accession>
<dbReference type="InterPro" id="IPR035897">
    <property type="entry name" value="Toll_tir_struct_dom_sf"/>
</dbReference>
<dbReference type="KEGG" id="ccot:CCAX7_11370"/>
<dbReference type="Pfam" id="PF13676">
    <property type="entry name" value="TIR_2"/>
    <property type="match status" value="1"/>
</dbReference>
<dbReference type="RefSeq" id="WP_125205937.1">
    <property type="nucleotide sequence ID" value="NZ_AP025739.1"/>
</dbReference>
<dbReference type="EMBL" id="AP025739">
    <property type="protein sequence ID" value="BDI29086.1"/>
    <property type="molecule type" value="Genomic_DNA"/>
</dbReference>
<keyword evidence="2" id="KW-1185">Reference proteome</keyword>
<evidence type="ECO:0000313" key="1">
    <source>
        <dbReference type="EMBL" id="BDI29086.1"/>
    </source>
</evidence>
<dbReference type="Gene3D" id="3.40.50.10140">
    <property type="entry name" value="Toll/interleukin-1 receptor homology (TIR) domain"/>
    <property type="match status" value="1"/>
</dbReference>
<reference evidence="1 2" key="1">
    <citation type="journal article" date="2019" name="Int. J. Syst. Evol. Microbiol.">
        <title>Capsulimonas corticalis gen. nov., sp. nov., an aerobic capsulated bacterium, of a novel bacterial order, Capsulimonadales ord. nov., of the class Armatimonadia of the phylum Armatimonadetes.</title>
        <authorList>
            <person name="Li J."/>
            <person name="Kudo C."/>
            <person name="Tonouchi A."/>
        </authorList>
    </citation>
    <scope>NUCLEOTIDE SEQUENCE [LARGE SCALE GENOMIC DNA]</scope>
    <source>
        <strain evidence="1 2">AX-7</strain>
    </source>
</reference>
<dbReference type="GO" id="GO:0007165">
    <property type="term" value="P:signal transduction"/>
    <property type="evidence" value="ECO:0007669"/>
    <property type="project" value="InterPro"/>
</dbReference>
<evidence type="ECO:0000313" key="2">
    <source>
        <dbReference type="Proteomes" id="UP000287394"/>
    </source>
</evidence>
<protein>
    <submittedName>
        <fullName evidence="1">Uncharacterized protein</fullName>
    </submittedName>
</protein>
<dbReference type="InterPro" id="IPR000157">
    <property type="entry name" value="TIR_dom"/>
</dbReference>
<proteinExistence type="predicted"/>
<name>A0A402CUT1_9BACT</name>
<dbReference type="OrthoDB" id="89550at2"/>
<organism evidence="1 2">
    <name type="scientific">Capsulimonas corticalis</name>
    <dbReference type="NCBI Taxonomy" id="2219043"/>
    <lineage>
        <taxon>Bacteria</taxon>
        <taxon>Bacillati</taxon>
        <taxon>Armatimonadota</taxon>
        <taxon>Armatimonadia</taxon>
        <taxon>Capsulimonadales</taxon>
        <taxon>Capsulimonadaceae</taxon>
        <taxon>Capsulimonas</taxon>
    </lineage>
</organism>
<gene>
    <name evidence="1" type="ORF">CCAX7_11370</name>
</gene>
<dbReference type="PROSITE" id="PS50104">
    <property type="entry name" value="TIR"/>
    <property type="match status" value="1"/>
</dbReference>
<dbReference type="InterPro" id="IPR041160">
    <property type="entry name" value="LD_cluster2"/>
</dbReference>
<dbReference type="AlphaFoldDB" id="A0A402CUT1"/>
<dbReference type="Pfam" id="PF18163">
    <property type="entry name" value="LD_cluster2"/>
    <property type="match status" value="1"/>
</dbReference>